<dbReference type="GO" id="GO:0005739">
    <property type="term" value="C:mitochondrion"/>
    <property type="evidence" value="ECO:0007669"/>
    <property type="project" value="TreeGrafter"/>
</dbReference>
<evidence type="ECO:0000256" key="7">
    <source>
        <dbReference type="ARBA" id="ARBA00033323"/>
    </source>
</evidence>
<dbReference type="PANTHER" id="PTHR11766">
    <property type="entry name" value="TYROSYL-TRNA SYNTHETASE"/>
    <property type="match status" value="1"/>
</dbReference>
<evidence type="ECO:0000256" key="9">
    <source>
        <dbReference type="RuleBase" id="RU361234"/>
    </source>
</evidence>
<dbReference type="PRINTS" id="PR01040">
    <property type="entry name" value="TRNASYNTHTYR"/>
</dbReference>
<reference evidence="11" key="2">
    <citation type="submission" date="2018-12" db="UniProtKB">
        <authorList>
            <consortium name="WormBaseParasite"/>
        </authorList>
    </citation>
    <scope>IDENTIFICATION</scope>
    <source>
        <strain evidence="11">Puerto Rican</strain>
    </source>
</reference>
<keyword evidence="3 9" id="KW-0547">Nucleotide-binding</keyword>
<dbReference type="GO" id="GO:0005524">
    <property type="term" value="F:ATP binding"/>
    <property type="evidence" value="ECO:0007669"/>
    <property type="project" value="UniProtKB-KW"/>
</dbReference>
<proteinExistence type="inferred from homology"/>
<dbReference type="AlphaFoldDB" id="A0A3Q0KTF4"/>
<evidence type="ECO:0000313" key="11">
    <source>
        <dbReference type="WBParaSite" id="Smp_176290.1"/>
    </source>
</evidence>
<evidence type="ECO:0000256" key="8">
    <source>
        <dbReference type="ARBA" id="ARBA00048248"/>
    </source>
</evidence>
<sequence>MLALHLVSRWEHSFRSVRRNYHSQKKISDYLTNGYFSEILPNKSEKHLLDFETTRNFSVYAGFDPTCDSLQLGNLVAVCGLLRCHLSGKDIVAVVGGSTGILGDPSGRIKKRDYQSLGQYASNSTLIEHSLDKIIYNYWTHIVPALPISGKLGSVHVVNNSDWLTHKKVMDVSCEVLPHFKLSELLEKESVKIRMESGNTMDLGEFFYPIVQAIDFLYLHEKFNCYMQVGGHDQIGNITCGLNLIYRKLGRRAFGLTVPLLTTPDGQKLGKSVSNSECGMDTIWLMSKKLKPYNFYQKILNLPDSIISDKLVRQLTFFGPDEIDQLLTDHKKHPNRRIVQKALARELTLLVHGAYALQASELATRIFFPMSSVNCSDDNLPLDKSSMEIIQNELNSSERHYLLSCLEPSSQFLPVIYPKNFTDSLKSSGNNYSQLLESVLDLIMLTSNFKDRSEALQTCFTRGVVLNSVNLLKKGSKFEISPENIQAAFSRFDQTTGLGILRLGKNEHWFVATRSNFTQ</sequence>
<comment type="catalytic activity">
    <reaction evidence="8 9">
        <text>tRNA(Tyr) + L-tyrosine + ATP = L-tyrosyl-tRNA(Tyr) + AMP + diphosphate + H(+)</text>
        <dbReference type="Rhea" id="RHEA:10220"/>
        <dbReference type="Rhea" id="RHEA-COMP:9706"/>
        <dbReference type="Rhea" id="RHEA-COMP:9707"/>
        <dbReference type="ChEBI" id="CHEBI:15378"/>
        <dbReference type="ChEBI" id="CHEBI:30616"/>
        <dbReference type="ChEBI" id="CHEBI:33019"/>
        <dbReference type="ChEBI" id="CHEBI:58315"/>
        <dbReference type="ChEBI" id="CHEBI:78442"/>
        <dbReference type="ChEBI" id="CHEBI:78536"/>
        <dbReference type="ChEBI" id="CHEBI:456215"/>
        <dbReference type="EC" id="6.1.1.1"/>
    </reaction>
</comment>
<dbReference type="NCBIfam" id="TIGR00234">
    <property type="entry name" value="tyrS"/>
    <property type="match status" value="1"/>
</dbReference>
<keyword evidence="2 9" id="KW-0436">Ligase</keyword>
<dbReference type="FunCoup" id="A0A3Q0KTF4">
    <property type="interactions" value="1911"/>
</dbReference>
<dbReference type="SUPFAM" id="SSF52374">
    <property type="entry name" value="Nucleotidylyl transferase"/>
    <property type="match status" value="1"/>
</dbReference>
<dbReference type="EC" id="6.1.1.1" evidence="1 9"/>
<dbReference type="InParanoid" id="A0A3Q0KTF4"/>
<protein>
    <recommendedName>
        <fullName evidence="1 9">Tyrosine--tRNA ligase</fullName>
        <ecNumber evidence="1 9">6.1.1.1</ecNumber>
    </recommendedName>
    <alternativeName>
        <fullName evidence="7 9">Tyrosyl-tRNA synthetase</fullName>
    </alternativeName>
</protein>
<keyword evidence="4 9" id="KW-0067">ATP-binding</keyword>
<dbReference type="ExpressionAtlas" id="A0A3Q0KTF4">
    <property type="expression patterns" value="baseline"/>
</dbReference>
<dbReference type="InterPro" id="IPR014729">
    <property type="entry name" value="Rossmann-like_a/b/a_fold"/>
</dbReference>
<evidence type="ECO:0000256" key="2">
    <source>
        <dbReference type="ARBA" id="ARBA00022598"/>
    </source>
</evidence>
<dbReference type="GO" id="GO:0005829">
    <property type="term" value="C:cytosol"/>
    <property type="evidence" value="ECO:0007669"/>
    <property type="project" value="TreeGrafter"/>
</dbReference>
<dbReference type="Proteomes" id="UP000008854">
    <property type="component" value="Unassembled WGS sequence"/>
</dbReference>
<keyword evidence="10" id="KW-1185">Reference proteome</keyword>
<reference evidence="10" key="1">
    <citation type="journal article" date="2012" name="PLoS Negl. Trop. Dis.">
        <title>A systematically improved high quality genome and transcriptome of the human blood fluke Schistosoma mansoni.</title>
        <authorList>
            <person name="Protasio A.V."/>
            <person name="Tsai I.J."/>
            <person name="Babbage A."/>
            <person name="Nichol S."/>
            <person name="Hunt M."/>
            <person name="Aslett M.A."/>
            <person name="De Silva N."/>
            <person name="Velarde G.S."/>
            <person name="Anderson T.J."/>
            <person name="Clark R.C."/>
            <person name="Davidson C."/>
            <person name="Dillon G.P."/>
            <person name="Holroyd N.E."/>
            <person name="LoVerde P.T."/>
            <person name="Lloyd C."/>
            <person name="McQuillan J."/>
            <person name="Oliveira G."/>
            <person name="Otto T.D."/>
            <person name="Parker-Manuel S.J."/>
            <person name="Quail M.A."/>
            <person name="Wilson R.A."/>
            <person name="Zerlotini A."/>
            <person name="Dunne D.W."/>
            <person name="Berriman M."/>
        </authorList>
    </citation>
    <scope>NUCLEOTIDE SEQUENCE [LARGE SCALE GENOMIC DNA]</scope>
    <source>
        <strain evidence="10">Puerto Rican</strain>
    </source>
</reference>
<dbReference type="STRING" id="6183.A0A3Q0KTF4"/>
<evidence type="ECO:0000256" key="4">
    <source>
        <dbReference type="ARBA" id="ARBA00022840"/>
    </source>
</evidence>
<dbReference type="Gene3D" id="1.10.240.10">
    <property type="entry name" value="Tyrosyl-Transfer RNA Synthetase"/>
    <property type="match status" value="1"/>
</dbReference>
<accession>A0A3Q0KTF4</accession>
<dbReference type="GO" id="GO:0004831">
    <property type="term" value="F:tyrosine-tRNA ligase activity"/>
    <property type="evidence" value="ECO:0007669"/>
    <property type="project" value="UniProtKB-EC"/>
</dbReference>
<keyword evidence="5 9" id="KW-0648">Protein biosynthesis</keyword>
<evidence type="ECO:0000256" key="5">
    <source>
        <dbReference type="ARBA" id="ARBA00022917"/>
    </source>
</evidence>
<evidence type="ECO:0000256" key="3">
    <source>
        <dbReference type="ARBA" id="ARBA00022741"/>
    </source>
</evidence>
<dbReference type="InterPro" id="IPR002305">
    <property type="entry name" value="aa-tRNA-synth_Ic"/>
</dbReference>
<evidence type="ECO:0000256" key="1">
    <source>
        <dbReference type="ARBA" id="ARBA00013160"/>
    </source>
</evidence>
<dbReference type="InterPro" id="IPR024088">
    <property type="entry name" value="Tyr-tRNA-ligase_bac-type"/>
</dbReference>
<evidence type="ECO:0000256" key="6">
    <source>
        <dbReference type="ARBA" id="ARBA00023146"/>
    </source>
</evidence>
<dbReference type="InterPro" id="IPR002307">
    <property type="entry name" value="Tyr-tRNA-ligase"/>
</dbReference>
<keyword evidence="6 9" id="KW-0030">Aminoacyl-tRNA synthetase</keyword>
<name>A0A3Q0KTF4_SCHMA</name>
<evidence type="ECO:0000313" key="10">
    <source>
        <dbReference type="Proteomes" id="UP000008854"/>
    </source>
</evidence>
<dbReference type="Pfam" id="PF00579">
    <property type="entry name" value="tRNA-synt_1b"/>
    <property type="match status" value="1"/>
</dbReference>
<dbReference type="GO" id="GO:0006437">
    <property type="term" value="P:tyrosyl-tRNA aminoacylation"/>
    <property type="evidence" value="ECO:0007669"/>
    <property type="project" value="InterPro"/>
</dbReference>
<organism evidence="10 11">
    <name type="scientific">Schistosoma mansoni</name>
    <name type="common">Blood fluke</name>
    <dbReference type="NCBI Taxonomy" id="6183"/>
    <lineage>
        <taxon>Eukaryota</taxon>
        <taxon>Metazoa</taxon>
        <taxon>Spiralia</taxon>
        <taxon>Lophotrochozoa</taxon>
        <taxon>Platyhelminthes</taxon>
        <taxon>Trematoda</taxon>
        <taxon>Digenea</taxon>
        <taxon>Strigeidida</taxon>
        <taxon>Schistosomatoidea</taxon>
        <taxon>Schistosomatidae</taxon>
        <taxon>Schistosoma</taxon>
    </lineage>
</organism>
<comment type="similarity">
    <text evidence="9">Belongs to the class-I aminoacyl-tRNA synthetase family.</text>
</comment>
<dbReference type="WBParaSite" id="Smp_176290.1">
    <property type="protein sequence ID" value="Smp_176290.1"/>
    <property type="gene ID" value="Smp_176290"/>
</dbReference>
<dbReference type="PANTHER" id="PTHR11766:SF0">
    <property type="entry name" value="TYROSINE--TRNA LIGASE, MITOCHONDRIAL"/>
    <property type="match status" value="1"/>
</dbReference>
<dbReference type="Gene3D" id="3.40.50.620">
    <property type="entry name" value="HUPs"/>
    <property type="match status" value="1"/>
</dbReference>